<dbReference type="InterPro" id="IPR051678">
    <property type="entry name" value="AGP_Transferase"/>
</dbReference>
<dbReference type="PANTHER" id="PTHR21310">
    <property type="entry name" value="AMINOGLYCOSIDE PHOSPHOTRANSFERASE-RELATED-RELATED"/>
    <property type="match status" value="1"/>
</dbReference>
<dbReference type="GeneID" id="54583731"/>
<dbReference type="OrthoDB" id="5404599at2759"/>
<evidence type="ECO:0000313" key="1">
    <source>
        <dbReference type="EMBL" id="KAF2241882.1"/>
    </source>
</evidence>
<name>A0A6A6HVW9_9PLEO</name>
<evidence type="ECO:0000313" key="2">
    <source>
        <dbReference type="Proteomes" id="UP000800094"/>
    </source>
</evidence>
<reference evidence="1" key="1">
    <citation type="journal article" date="2020" name="Stud. Mycol.">
        <title>101 Dothideomycetes genomes: a test case for predicting lifestyles and emergence of pathogens.</title>
        <authorList>
            <person name="Haridas S."/>
            <person name="Albert R."/>
            <person name="Binder M."/>
            <person name="Bloem J."/>
            <person name="Labutti K."/>
            <person name="Salamov A."/>
            <person name="Andreopoulos B."/>
            <person name="Baker S."/>
            <person name="Barry K."/>
            <person name="Bills G."/>
            <person name="Bluhm B."/>
            <person name="Cannon C."/>
            <person name="Castanera R."/>
            <person name="Culley D."/>
            <person name="Daum C."/>
            <person name="Ezra D."/>
            <person name="Gonzalez J."/>
            <person name="Henrissat B."/>
            <person name="Kuo A."/>
            <person name="Liang C."/>
            <person name="Lipzen A."/>
            <person name="Lutzoni F."/>
            <person name="Magnuson J."/>
            <person name="Mondo S."/>
            <person name="Nolan M."/>
            <person name="Ohm R."/>
            <person name="Pangilinan J."/>
            <person name="Park H.-J."/>
            <person name="Ramirez L."/>
            <person name="Alfaro M."/>
            <person name="Sun H."/>
            <person name="Tritt A."/>
            <person name="Yoshinaga Y."/>
            <person name="Zwiers L.-H."/>
            <person name="Turgeon B."/>
            <person name="Goodwin S."/>
            <person name="Spatafora J."/>
            <person name="Crous P."/>
            <person name="Grigoriev I."/>
        </authorList>
    </citation>
    <scope>NUCLEOTIDE SEQUENCE</scope>
    <source>
        <strain evidence="1">CBS 122368</strain>
    </source>
</reference>
<keyword evidence="2" id="KW-1185">Reference proteome</keyword>
<sequence>MVVVRKWGEDHISKSLRQIDSNTWLIGGLILHRSPCPSDGATWNDDGDYSSYTLTEAPVPLPPTTPPDSPYIMLVHEAGDASAVWSIGNSAFCKVRYIEEGITPESITLDFVQNQQPSFMTPKVIHHAFGNDRSYLFLRRLQGRTLDVAWPTLNTQWRLHYVNAVVDVCKEMAEWKGHRVGGVDNQNSPEYFLVTPRGSDNFNSVQAGCEAIGMDCSKPVFYHADLGPGNIIVEDEPTTGDIGIIDFEIAGYLPRGWIRTKFRLSSGMNLSASASDHPTWWRAEVQKALEAHGFEDHVDAWMRWRGYGAP</sequence>
<dbReference type="RefSeq" id="XP_033676886.1">
    <property type="nucleotide sequence ID" value="XM_033830401.1"/>
</dbReference>
<dbReference type="EMBL" id="ML987210">
    <property type="protein sequence ID" value="KAF2241882.1"/>
    <property type="molecule type" value="Genomic_DNA"/>
</dbReference>
<proteinExistence type="predicted"/>
<dbReference type="AlphaFoldDB" id="A0A6A6HVW9"/>
<dbReference type="InterPro" id="IPR011009">
    <property type="entry name" value="Kinase-like_dom_sf"/>
</dbReference>
<dbReference type="Proteomes" id="UP000800094">
    <property type="component" value="Unassembled WGS sequence"/>
</dbReference>
<dbReference type="Gene3D" id="3.90.1200.10">
    <property type="match status" value="1"/>
</dbReference>
<dbReference type="PANTHER" id="PTHR21310:SF58">
    <property type="entry name" value="AMINOGLYCOSIDE PHOSPHOTRANSFERASE DOMAIN-CONTAINING PROTEIN"/>
    <property type="match status" value="1"/>
</dbReference>
<gene>
    <name evidence="1" type="ORF">BU26DRAFT_525002</name>
</gene>
<dbReference type="SUPFAM" id="SSF56112">
    <property type="entry name" value="Protein kinase-like (PK-like)"/>
    <property type="match status" value="1"/>
</dbReference>
<evidence type="ECO:0008006" key="3">
    <source>
        <dbReference type="Google" id="ProtNLM"/>
    </source>
</evidence>
<protein>
    <recommendedName>
        <fullName evidence="3">Aminoglycoside phosphotransferase domain-containing protein</fullName>
    </recommendedName>
</protein>
<accession>A0A6A6HVW9</accession>
<organism evidence="1 2">
    <name type="scientific">Trematosphaeria pertusa</name>
    <dbReference type="NCBI Taxonomy" id="390896"/>
    <lineage>
        <taxon>Eukaryota</taxon>
        <taxon>Fungi</taxon>
        <taxon>Dikarya</taxon>
        <taxon>Ascomycota</taxon>
        <taxon>Pezizomycotina</taxon>
        <taxon>Dothideomycetes</taxon>
        <taxon>Pleosporomycetidae</taxon>
        <taxon>Pleosporales</taxon>
        <taxon>Massarineae</taxon>
        <taxon>Trematosphaeriaceae</taxon>
        <taxon>Trematosphaeria</taxon>
    </lineage>
</organism>